<evidence type="ECO:0000313" key="4">
    <source>
        <dbReference type="Proteomes" id="UP000237105"/>
    </source>
</evidence>
<organism evidence="3 4">
    <name type="scientific">Parasponia andersonii</name>
    <name type="common">Sponia andersonii</name>
    <dbReference type="NCBI Taxonomy" id="3476"/>
    <lineage>
        <taxon>Eukaryota</taxon>
        <taxon>Viridiplantae</taxon>
        <taxon>Streptophyta</taxon>
        <taxon>Embryophyta</taxon>
        <taxon>Tracheophyta</taxon>
        <taxon>Spermatophyta</taxon>
        <taxon>Magnoliopsida</taxon>
        <taxon>eudicotyledons</taxon>
        <taxon>Gunneridae</taxon>
        <taxon>Pentapetalae</taxon>
        <taxon>rosids</taxon>
        <taxon>fabids</taxon>
        <taxon>Rosales</taxon>
        <taxon>Cannabaceae</taxon>
        <taxon>Parasponia</taxon>
    </lineage>
</organism>
<proteinExistence type="predicted"/>
<dbReference type="Pfam" id="PF23247">
    <property type="entry name" value="LRR_RPS2"/>
    <property type="match status" value="1"/>
</dbReference>
<evidence type="ECO:0000313" key="3">
    <source>
        <dbReference type="EMBL" id="PON61874.1"/>
    </source>
</evidence>
<keyword evidence="4" id="KW-1185">Reference proteome</keyword>
<dbReference type="EMBL" id="JXTB01000118">
    <property type="protein sequence ID" value="PON61874.1"/>
    <property type="molecule type" value="Genomic_DNA"/>
</dbReference>
<reference evidence="4" key="1">
    <citation type="submission" date="2016-06" db="EMBL/GenBank/DDBJ databases">
        <title>Parallel loss of symbiosis genes in relatives of nitrogen-fixing non-legume Parasponia.</title>
        <authorList>
            <person name="Van Velzen R."/>
            <person name="Holmer R."/>
            <person name="Bu F."/>
            <person name="Rutten L."/>
            <person name="Van Zeijl A."/>
            <person name="Liu W."/>
            <person name="Santuari L."/>
            <person name="Cao Q."/>
            <person name="Sharma T."/>
            <person name="Shen D."/>
            <person name="Roswanjaya Y."/>
            <person name="Wardhani T."/>
            <person name="Kalhor M.S."/>
            <person name="Jansen J."/>
            <person name="Van den Hoogen J."/>
            <person name="Gungor B."/>
            <person name="Hartog M."/>
            <person name="Hontelez J."/>
            <person name="Verver J."/>
            <person name="Yang W.-C."/>
            <person name="Schijlen E."/>
            <person name="Repin R."/>
            <person name="Schilthuizen M."/>
            <person name="Schranz E."/>
            <person name="Heidstra R."/>
            <person name="Miyata K."/>
            <person name="Fedorova E."/>
            <person name="Kohlen W."/>
            <person name="Bisseling T."/>
            <person name="Smit S."/>
            <person name="Geurts R."/>
        </authorList>
    </citation>
    <scope>NUCLEOTIDE SEQUENCE [LARGE SCALE GENOMIC DNA]</scope>
    <source>
        <strain evidence="4">cv. WU1-14</strain>
    </source>
</reference>
<dbReference type="Proteomes" id="UP000237105">
    <property type="component" value="Unassembled WGS sequence"/>
</dbReference>
<dbReference type="AlphaFoldDB" id="A0A2P5CLF7"/>
<accession>A0A2P5CLF7</accession>
<sequence>MRFLFIHECKGVEEIIRVEKLGDAPEVLKSLQLALILQELPKLKNIYPKPLPFPCLENIRVQKCEELKKLPVSSGITRRGVNKSYSLMSFPLLFTISSILVILLCDKIYFCYFTCYRHLLSLNYEIDN</sequence>
<dbReference type="OrthoDB" id="1582237at2759"/>
<feature type="domain" description="Disease resistance protein At4g27190-like leucine-rich repeats" evidence="2">
    <location>
        <begin position="4"/>
        <end position="70"/>
    </location>
</feature>
<protein>
    <recommendedName>
        <fullName evidence="2">Disease resistance protein At4g27190-like leucine-rich repeats domain-containing protein</fullName>
    </recommendedName>
</protein>
<feature type="transmembrane region" description="Helical" evidence="1">
    <location>
        <begin position="85"/>
        <end position="104"/>
    </location>
</feature>
<gene>
    <name evidence="3" type="ORF">PanWU01x14_142920</name>
</gene>
<keyword evidence="1" id="KW-0812">Transmembrane</keyword>
<evidence type="ECO:0000256" key="1">
    <source>
        <dbReference type="SAM" id="Phobius"/>
    </source>
</evidence>
<dbReference type="InterPro" id="IPR057135">
    <property type="entry name" value="At4g27190-like_LRR"/>
</dbReference>
<name>A0A2P5CLF7_PARAD</name>
<keyword evidence="1" id="KW-1133">Transmembrane helix</keyword>
<keyword evidence="1" id="KW-0472">Membrane</keyword>
<evidence type="ECO:0000259" key="2">
    <source>
        <dbReference type="Pfam" id="PF23247"/>
    </source>
</evidence>
<comment type="caution">
    <text evidence="3">The sequence shown here is derived from an EMBL/GenBank/DDBJ whole genome shotgun (WGS) entry which is preliminary data.</text>
</comment>